<keyword evidence="3" id="KW-1185">Reference proteome</keyword>
<dbReference type="AlphaFoldDB" id="A0A1M5RT45"/>
<proteinExistence type="predicted"/>
<name>A0A1M5RT45_9ACTN</name>
<reference evidence="2 3" key="1">
    <citation type="submission" date="2016-11" db="EMBL/GenBank/DDBJ databases">
        <authorList>
            <person name="Jaros S."/>
            <person name="Januszkiewicz K."/>
            <person name="Wedrychowicz H."/>
        </authorList>
    </citation>
    <scope>NUCLEOTIDE SEQUENCE [LARGE SCALE GENOMIC DNA]</scope>
    <source>
        <strain evidence="2 3">DSM 45627</strain>
    </source>
</reference>
<sequence length="144" mass="15082">MADGSDRGDRGSTIPLVLGFFLLALAVVAGSIALGQAFVQQRDLQSVCDGAAVAAAASGGDLDRDADLGARDSLRFTDVDAEVERYLARDPSRHGVRARAGLSADRTRVTLRCEQTLPLAFGRLFGRADVRHTAVSTARAAVVG</sequence>
<feature type="domain" description="Putative Flp pilus-assembly TadG-like N-terminal" evidence="1">
    <location>
        <begin position="11"/>
        <end position="57"/>
    </location>
</feature>
<dbReference type="EMBL" id="FQVU01000005">
    <property type="protein sequence ID" value="SHH29360.1"/>
    <property type="molecule type" value="Genomic_DNA"/>
</dbReference>
<dbReference type="InterPro" id="IPR028087">
    <property type="entry name" value="Tad_N"/>
</dbReference>
<evidence type="ECO:0000313" key="3">
    <source>
        <dbReference type="Proteomes" id="UP000186132"/>
    </source>
</evidence>
<dbReference type="Proteomes" id="UP000186132">
    <property type="component" value="Unassembled WGS sequence"/>
</dbReference>
<dbReference type="RefSeq" id="WP_073391809.1">
    <property type="nucleotide sequence ID" value="NZ_FQVU01000005.1"/>
</dbReference>
<dbReference type="OrthoDB" id="5188547at2"/>
<dbReference type="Pfam" id="PF13400">
    <property type="entry name" value="Tad"/>
    <property type="match status" value="1"/>
</dbReference>
<gene>
    <name evidence="2" type="ORF">SAMN05443575_3638</name>
</gene>
<dbReference type="STRING" id="1206085.SAMN05443575_3638"/>
<evidence type="ECO:0000313" key="2">
    <source>
        <dbReference type="EMBL" id="SHH29360.1"/>
    </source>
</evidence>
<accession>A0A1M5RT45</accession>
<protein>
    <submittedName>
        <fullName evidence="2">Putative Flp pilus-assembly TadE/G-like</fullName>
    </submittedName>
</protein>
<evidence type="ECO:0000259" key="1">
    <source>
        <dbReference type="Pfam" id="PF13400"/>
    </source>
</evidence>
<organism evidence="2 3">
    <name type="scientific">Jatrophihabitans endophyticus</name>
    <dbReference type="NCBI Taxonomy" id="1206085"/>
    <lineage>
        <taxon>Bacteria</taxon>
        <taxon>Bacillati</taxon>
        <taxon>Actinomycetota</taxon>
        <taxon>Actinomycetes</taxon>
        <taxon>Jatrophihabitantales</taxon>
        <taxon>Jatrophihabitantaceae</taxon>
        <taxon>Jatrophihabitans</taxon>
    </lineage>
</organism>